<dbReference type="Gene3D" id="1.25.10.10">
    <property type="entry name" value="Leucine-rich Repeat Variant"/>
    <property type="match status" value="1"/>
</dbReference>
<keyword evidence="5" id="KW-0963">Cytoplasm</keyword>
<dbReference type="InterPro" id="IPR001494">
    <property type="entry name" value="Importin-beta_N"/>
</dbReference>
<dbReference type="PANTHER" id="PTHR10997:SF8">
    <property type="entry name" value="EXPORTIN-2"/>
    <property type="match status" value="1"/>
</dbReference>
<evidence type="ECO:0000256" key="4">
    <source>
        <dbReference type="ARBA" id="ARBA00022448"/>
    </source>
</evidence>
<evidence type="ECO:0000256" key="3">
    <source>
        <dbReference type="ARBA" id="ARBA00008669"/>
    </source>
</evidence>
<dbReference type="InterPro" id="IPR013713">
    <property type="entry name" value="XPO2_central"/>
</dbReference>
<evidence type="ECO:0000313" key="10">
    <source>
        <dbReference type="Proteomes" id="UP000054408"/>
    </source>
</evidence>
<keyword evidence="10" id="KW-1185">Reference proteome</keyword>
<evidence type="ECO:0000256" key="5">
    <source>
        <dbReference type="ARBA" id="ARBA00022490"/>
    </source>
</evidence>
<dbReference type="Pfam" id="PF08506">
    <property type="entry name" value="Cse1"/>
    <property type="match status" value="1"/>
</dbReference>
<dbReference type="PROSITE" id="PS50166">
    <property type="entry name" value="IMPORTIN_B_NT"/>
    <property type="match status" value="1"/>
</dbReference>
<evidence type="ECO:0000256" key="7">
    <source>
        <dbReference type="ARBA" id="ARBA00023242"/>
    </source>
</evidence>
<dbReference type="SMART" id="SM00913">
    <property type="entry name" value="IBN_N"/>
    <property type="match status" value="1"/>
</dbReference>
<dbReference type="GO" id="GO:0005829">
    <property type="term" value="C:cytosol"/>
    <property type="evidence" value="ECO:0007669"/>
    <property type="project" value="TreeGrafter"/>
</dbReference>
<dbReference type="AlphaFoldDB" id="A0A0L0DU11"/>
<proteinExistence type="inferred from homology"/>
<dbReference type="InterPro" id="IPR005043">
    <property type="entry name" value="XPO2_C"/>
</dbReference>
<dbReference type="PANTHER" id="PTHR10997">
    <property type="entry name" value="IMPORTIN-7, 8, 11"/>
    <property type="match status" value="1"/>
</dbReference>
<accession>A0A0L0DU11</accession>
<dbReference type="GO" id="GO:0005635">
    <property type="term" value="C:nuclear envelope"/>
    <property type="evidence" value="ECO:0007669"/>
    <property type="project" value="TreeGrafter"/>
</dbReference>
<evidence type="ECO:0000256" key="2">
    <source>
        <dbReference type="ARBA" id="ARBA00004496"/>
    </source>
</evidence>
<comment type="similarity">
    <text evidence="3">Belongs to the XPO2/CSE1 family.</text>
</comment>
<dbReference type="InterPro" id="IPR011989">
    <property type="entry name" value="ARM-like"/>
</dbReference>
<dbReference type="SUPFAM" id="SSF48371">
    <property type="entry name" value="ARM repeat"/>
    <property type="match status" value="1"/>
</dbReference>
<dbReference type="OMA" id="AENEFLM"/>
<dbReference type="Pfam" id="PF03378">
    <property type="entry name" value="CAS_CSE1"/>
    <property type="match status" value="1"/>
</dbReference>
<dbReference type="STRING" id="461836.A0A0L0DU11"/>
<organism evidence="9 10">
    <name type="scientific">Thecamonas trahens ATCC 50062</name>
    <dbReference type="NCBI Taxonomy" id="461836"/>
    <lineage>
        <taxon>Eukaryota</taxon>
        <taxon>Apusozoa</taxon>
        <taxon>Apusomonadida</taxon>
        <taxon>Apusomonadidae</taxon>
        <taxon>Thecamonas</taxon>
    </lineage>
</organism>
<dbReference type="GO" id="GO:0006606">
    <property type="term" value="P:protein import into nucleus"/>
    <property type="evidence" value="ECO:0007669"/>
    <property type="project" value="TreeGrafter"/>
</dbReference>
<dbReference type="GO" id="GO:0005049">
    <property type="term" value="F:nuclear export signal receptor activity"/>
    <property type="evidence" value="ECO:0007669"/>
    <property type="project" value="TreeGrafter"/>
</dbReference>
<gene>
    <name evidence="9" type="ORF">AMSG_01799</name>
</gene>
<evidence type="ECO:0000256" key="6">
    <source>
        <dbReference type="ARBA" id="ARBA00022927"/>
    </source>
</evidence>
<reference evidence="9 10" key="1">
    <citation type="submission" date="2010-05" db="EMBL/GenBank/DDBJ databases">
        <title>The Genome Sequence of Thecamonas trahens ATCC 50062.</title>
        <authorList>
            <consortium name="The Broad Institute Genome Sequencing Platform"/>
            <person name="Russ C."/>
            <person name="Cuomo C."/>
            <person name="Shea T."/>
            <person name="Young S.K."/>
            <person name="Zeng Q."/>
            <person name="Koehrsen M."/>
            <person name="Haas B."/>
            <person name="Borodovsky M."/>
            <person name="Guigo R."/>
            <person name="Alvarado L."/>
            <person name="Berlin A."/>
            <person name="Bochicchio J."/>
            <person name="Borenstein D."/>
            <person name="Chapman S."/>
            <person name="Chen Z."/>
            <person name="Freedman E."/>
            <person name="Gellesch M."/>
            <person name="Goldberg J."/>
            <person name="Griggs A."/>
            <person name="Gujja S."/>
            <person name="Heilman E."/>
            <person name="Heiman D."/>
            <person name="Hepburn T."/>
            <person name="Howarth C."/>
            <person name="Jen D."/>
            <person name="Larson L."/>
            <person name="Mehta T."/>
            <person name="Park D."/>
            <person name="Pearson M."/>
            <person name="Roberts A."/>
            <person name="Saif S."/>
            <person name="Shenoy N."/>
            <person name="Sisk P."/>
            <person name="Stolte C."/>
            <person name="Sykes S."/>
            <person name="Thomson T."/>
            <person name="Walk T."/>
            <person name="White J."/>
            <person name="Yandava C."/>
            <person name="Burger G."/>
            <person name="Gray M.W."/>
            <person name="Holland P.W.H."/>
            <person name="King N."/>
            <person name="Lang F.B.F."/>
            <person name="Roger A.J."/>
            <person name="Ruiz-Trillo I."/>
            <person name="Lander E."/>
            <person name="Nusbaum C."/>
        </authorList>
    </citation>
    <scope>NUCLEOTIDE SEQUENCE [LARGE SCALE GENOMIC DNA]</scope>
    <source>
        <strain evidence="9 10">ATCC 50062</strain>
    </source>
</reference>
<name>A0A0L0DU11_THETB</name>
<dbReference type="InterPro" id="IPR016024">
    <property type="entry name" value="ARM-type_fold"/>
</dbReference>
<evidence type="ECO:0000259" key="8">
    <source>
        <dbReference type="PROSITE" id="PS50166"/>
    </source>
</evidence>
<evidence type="ECO:0000313" key="9">
    <source>
        <dbReference type="EMBL" id="KNC55536.1"/>
    </source>
</evidence>
<sequence>MALVVTEPAILVAQAMIFTTVAVHVLHGDNGGLPTAAAAKETLGHVAGVLQASFSGNDQERKAAEAAFADLKTAAGFAPVLLKLVEGAEGAIGMSAALQLKNYVMRHWKNGVGSGGLDDDDIVIDEADKAVVREALLGVLVAQPTAVQDALQDVVYAIALVDYHERWDSLMPELVARLQHEMGAGDFDNINSLLGVVARVFKKYEGQFASDALMLELLYSLKQFQEPLLSMFSAASEAAVGSSDNPGFQAQLFHAMSTMAGIFYSLSVHDLPEYMEDHLEPWMQLYSQWLSYEVENPPSALTELHAQIISICALYTEIASEEFNDDYLPTFVELIWKRLMRTSQDPSEDELFARGVQFLTSLASRATHGALFQDPEALQAICEQVILPNVRFTAADMQTFELDPVQYIAQILKGGDVDTRRHAASQLIAGLCDQYREPVTQIFSTYVGQLLESYTADPSPSGEGWIAKDAAMFLVSKMTVVRSSTKLGTTEVSEFVNIGEFFSDHVVPELVDGDVNSKPVLKTDALLFCATFRNQLPPDALHAIVAPATALLTSESFVVRTVAAHALSTILVASVTNESGERLRVFGPDVVTGDVLEKLLVNLFGAMDAGSDRSERENAFVMKAIMRVASCAGAGIVPYVGTCVDRLTGRIGEACANPGDPSYNHYMFEALAAIIKAVCSSESTAVAAFEDMLFEPFTAVLQAGIEEFSPYVFQILASMLEIRTAAGGAAADVPEGYTSLIQPLMTPALWAVTSNMPAMVRLLQALVRAAPDAVIAANVVEPVLGIFRKLLGRRANFPHAFSLLHTVTTGLPAEALASSFHNIYILIFTKLTATEKSPWYVRHMGLWMTKYAAVMDTWDGVMAGVEALQSGLFGQLVPILADAAARYADPVERKAVVVSLTKLLTGTPAFAQNFGEAWSALFAGIVDALALELKSDDESLEVKVAAAKASSKQVMHSGSSAAEASALEYDTKFAQLANAQQAVEDIAPEVENPRAWFVEQVVGFSRAVGGGILANVELSQEQGEAAMEWFAAAGVDTSAL</sequence>
<dbReference type="OrthoDB" id="3268246at2759"/>
<dbReference type="RefSeq" id="XP_013761310.1">
    <property type="nucleotide sequence ID" value="XM_013905856.1"/>
</dbReference>
<dbReference type="GO" id="GO:0006611">
    <property type="term" value="P:protein export from nucleus"/>
    <property type="evidence" value="ECO:0007669"/>
    <property type="project" value="TreeGrafter"/>
</dbReference>
<dbReference type="Pfam" id="PF03810">
    <property type="entry name" value="IBN_N"/>
    <property type="match status" value="1"/>
</dbReference>
<keyword evidence="7" id="KW-0539">Nucleus</keyword>
<keyword evidence="4" id="KW-0813">Transport</keyword>
<dbReference type="eggNOG" id="KOG1992">
    <property type="taxonomic scope" value="Eukaryota"/>
</dbReference>
<dbReference type="GeneID" id="25561528"/>
<dbReference type="Proteomes" id="UP000054408">
    <property type="component" value="Unassembled WGS sequence"/>
</dbReference>
<dbReference type="GO" id="GO:0031267">
    <property type="term" value="F:small GTPase binding"/>
    <property type="evidence" value="ECO:0007669"/>
    <property type="project" value="InterPro"/>
</dbReference>
<feature type="domain" description="Importin N-terminal" evidence="8">
    <location>
        <begin position="64"/>
        <end position="142"/>
    </location>
</feature>
<dbReference type="EMBL" id="GL349439">
    <property type="protein sequence ID" value="KNC55536.1"/>
    <property type="molecule type" value="Genomic_DNA"/>
</dbReference>
<keyword evidence="6" id="KW-0653">Protein transport</keyword>
<protein>
    <submittedName>
        <fullName evidence="9">Cellular apoptosis susceptibility protein</fullName>
    </submittedName>
</protein>
<comment type="subcellular location">
    <subcellularLocation>
        <location evidence="2">Cytoplasm</location>
    </subcellularLocation>
    <subcellularLocation>
        <location evidence="1">Nucleus</location>
    </subcellularLocation>
</comment>
<evidence type="ECO:0000256" key="1">
    <source>
        <dbReference type="ARBA" id="ARBA00004123"/>
    </source>
</evidence>